<organism evidence="2 3">
    <name type="scientific">Candidatus Ryanbacteria bacterium RIFCSPLOWO2_01_FULL_48_26</name>
    <dbReference type="NCBI Taxonomy" id="1802126"/>
    <lineage>
        <taxon>Bacteria</taxon>
        <taxon>Candidatus Ryaniibacteriota</taxon>
    </lineage>
</organism>
<evidence type="ECO:0000313" key="2">
    <source>
        <dbReference type="EMBL" id="OGZ52841.1"/>
    </source>
</evidence>
<accession>A0A1G2GSB2</accession>
<gene>
    <name evidence="2" type="ORF">A3B25_01165</name>
</gene>
<keyword evidence="1" id="KW-0812">Transmembrane</keyword>
<evidence type="ECO:0000313" key="3">
    <source>
        <dbReference type="Proteomes" id="UP000179106"/>
    </source>
</evidence>
<dbReference type="STRING" id="1802126.A3B25_01165"/>
<keyword evidence="1" id="KW-0472">Membrane</keyword>
<keyword evidence="1" id="KW-1133">Transmembrane helix</keyword>
<protein>
    <submittedName>
        <fullName evidence="2">Uncharacterized protein</fullName>
    </submittedName>
</protein>
<reference evidence="2 3" key="1">
    <citation type="journal article" date="2016" name="Nat. Commun.">
        <title>Thousands of microbial genomes shed light on interconnected biogeochemical processes in an aquifer system.</title>
        <authorList>
            <person name="Anantharaman K."/>
            <person name="Brown C.T."/>
            <person name="Hug L.A."/>
            <person name="Sharon I."/>
            <person name="Castelle C.J."/>
            <person name="Probst A.J."/>
            <person name="Thomas B.C."/>
            <person name="Singh A."/>
            <person name="Wilkins M.J."/>
            <person name="Karaoz U."/>
            <person name="Brodie E.L."/>
            <person name="Williams K.H."/>
            <person name="Hubbard S.S."/>
            <person name="Banfield J.F."/>
        </authorList>
    </citation>
    <scope>NUCLEOTIDE SEQUENCE [LARGE SCALE GENOMIC DNA]</scope>
</reference>
<proteinExistence type="predicted"/>
<name>A0A1G2GSB2_9BACT</name>
<sequence length="235" mass="23638">MNSKTTLAVIAVIVVLAIGGYLIFGKKDVGAPAESAQATFDPLNATYTIEGQPVNLVDGKSEVSIAEGKLGAESGSAIKIITTLFGQPVTGDLNGDGKADAAVMIVENPGGTGTFFYVAAALNTENGAQGTNAVLLGDRIAPQNIQIKNGQIIANYADRRPDEPMAASPSVGVSAYLVFDGTALTASAPLSGAGEHCGGNLATAPVCITGYHCAPDPTSNLPFGDVGGICVLGTN</sequence>
<dbReference type="EMBL" id="MHNW01000038">
    <property type="protein sequence ID" value="OGZ52841.1"/>
    <property type="molecule type" value="Genomic_DNA"/>
</dbReference>
<dbReference type="AlphaFoldDB" id="A0A1G2GSB2"/>
<comment type="caution">
    <text evidence="2">The sequence shown here is derived from an EMBL/GenBank/DDBJ whole genome shotgun (WGS) entry which is preliminary data.</text>
</comment>
<dbReference type="Proteomes" id="UP000179106">
    <property type="component" value="Unassembled WGS sequence"/>
</dbReference>
<evidence type="ECO:0000256" key="1">
    <source>
        <dbReference type="SAM" id="Phobius"/>
    </source>
</evidence>
<feature type="transmembrane region" description="Helical" evidence="1">
    <location>
        <begin position="6"/>
        <end position="24"/>
    </location>
</feature>